<name>A0A0N5C6F7_STREA</name>
<dbReference type="GO" id="GO:0000729">
    <property type="term" value="P:DNA double-strand break processing"/>
    <property type="evidence" value="ECO:0007669"/>
    <property type="project" value="TreeGrafter"/>
</dbReference>
<dbReference type="GO" id="GO:0015074">
    <property type="term" value="P:DNA integration"/>
    <property type="evidence" value="ECO:0007669"/>
    <property type="project" value="TreeGrafter"/>
</dbReference>
<organism evidence="4 5">
    <name type="scientific">Strongyloides papillosus</name>
    <name type="common">Intestinal threadworm</name>
    <dbReference type="NCBI Taxonomy" id="174720"/>
    <lineage>
        <taxon>Eukaryota</taxon>
        <taxon>Metazoa</taxon>
        <taxon>Ecdysozoa</taxon>
        <taxon>Nematoda</taxon>
        <taxon>Chromadorea</taxon>
        <taxon>Rhabditida</taxon>
        <taxon>Tylenchina</taxon>
        <taxon>Panagrolaimomorpha</taxon>
        <taxon>Strongyloidoidea</taxon>
        <taxon>Strongyloididae</taxon>
        <taxon>Strongyloides</taxon>
    </lineage>
</organism>
<dbReference type="GO" id="GO:0003690">
    <property type="term" value="F:double-stranded DNA binding"/>
    <property type="evidence" value="ECO:0007669"/>
    <property type="project" value="TreeGrafter"/>
</dbReference>
<keyword evidence="2" id="KW-0732">Signal</keyword>
<sequence length="79" mass="9408">MERSKLHFRHLLLLLFDLKESAAEAHKTLVEAYGGRASSYPNCKFWFQRFKSEDYSLNDKERPGQPKEFEDHDLQSLLY</sequence>
<dbReference type="GO" id="GO:0044547">
    <property type="term" value="F:DNA topoisomerase binding"/>
    <property type="evidence" value="ECO:0007669"/>
    <property type="project" value="TreeGrafter"/>
</dbReference>
<dbReference type="Pfam" id="PF17906">
    <property type="entry name" value="HTH_48"/>
    <property type="match status" value="1"/>
</dbReference>
<dbReference type="GO" id="GO:0005634">
    <property type="term" value="C:nucleus"/>
    <property type="evidence" value="ECO:0007669"/>
    <property type="project" value="TreeGrafter"/>
</dbReference>
<dbReference type="WBParaSite" id="SPAL_0001352500.1">
    <property type="protein sequence ID" value="SPAL_0001352500.1"/>
    <property type="gene ID" value="SPAL_0001352500"/>
</dbReference>
<dbReference type="AlphaFoldDB" id="A0A0N5C6F7"/>
<dbReference type="GO" id="GO:0046975">
    <property type="term" value="F:histone H3K36 methyltransferase activity"/>
    <property type="evidence" value="ECO:0007669"/>
    <property type="project" value="TreeGrafter"/>
</dbReference>
<dbReference type="PANTHER" id="PTHR46060:SF2">
    <property type="entry name" value="HISTONE-LYSINE N-METHYLTRANSFERASE SETMAR"/>
    <property type="match status" value="1"/>
</dbReference>
<reference evidence="5" key="1">
    <citation type="submission" date="2017-02" db="UniProtKB">
        <authorList>
            <consortium name="WormBaseParasite"/>
        </authorList>
    </citation>
    <scope>IDENTIFICATION</scope>
</reference>
<accession>A0A0N5C6F7</accession>
<dbReference type="Proteomes" id="UP000046392">
    <property type="component" value="Unplaced"/>
</dbReference>
<feature type="chain" id="PRO_5005895533" evidence="2">
    <location>
        <begin position="26"/>
        <end position="79"/>
    </location>
</feature>
<evidence type="ECO:0000313" key="5">
    <source>
        <dbReference type="WBParaSite" id="SPAL_0001352500.1"/>
    </source>
</evidence>
<feature type="domain" description="Mos1 transposase HTH" evidence="3">
    <location>
        <begin position="5"/>
        <end position="54"/>
    </location>
</feature>
<dbReference type="PANTHER" id="PTHR46060">
    <property type="entry name" value="MARINER MOS1 TRANSPOSASE-LIKE PROTEIN"/>
    <property type="match status" value="1"/>
</dbReference>
<evidence type="ECO:0000259" key="3">
    <source>
        <dbReference type="Pfam" id="PF17906"/>
    </source>
</evidence>
<dbReference type="Gene3D" id="1.10.10.1450">
    <property type="match status" value="1"/>
</dbReference>
<dbReference type="GO" id="GO:0042800">
    <property type="term" value="F:histone H3K4 methyltransferase activity"/>
    <property type="evidence" value="ECO:0007669"/>
    <property type="project" value="TreeGrafter"/>
</dbReference>
<dbReference type="GO" id="GO:0031297">
    <property type="term" value="P:replication fork processing"/>
    <property type="evidence" value="ECO:0007669"/>
    <property type="project" value="TreeGrafter"/>
</dbReference>
<dbReference type="InterPro" id="IPR041426">
    <property type="entry name" value="Mos1_HTH"/>
</dbReference>
<dbReference type="InterPro" id="IPR052709">
    <property type="entry name" value="Transposase-MT_Hybrid"/>
</dbReference>
<evidence type="ECO:0000256" key="1">
    <source>
        <dbReference type="SAM" id="MobiDB-lite"/>
    </source>
</evidence>
<dbReference type="GO" id="GO:0000014">
    <property type="term" value="F:single-stranded DNA endodeoxyribonuclease activity"/>
    <property type="evidence" value="ECO:0007669"/>
    <property type="project" value="TreeGrafter"/>
</dbReference>
<dbReference type="STRING" id="174720.A0A0N5C6F7"/>
<dbReference type="GO" id="GO:0006303">
    <property type="term" value="P:double-strand break repair via nonhomologous end joining"/>
    <property type="evidence" value="ECO:0007669"/>
    <property type="project" value="TreeGrafter"/>
</dbReference>
<dbReference type="GO" id="GO:0003697">
    <property type="term" value="F:single-stranded DNA binding"/>
    <property type="evidence" value="ECO:0007669"/>
    <property type="project" value="TreeGrafter"/>
</dbReference>
<evidence type="ECO:0000313" key="4">
    <source>
        <dbReference type="Proteomes" id="UP000046392"/>
    </source>
</evidence>
<dbReference type="GO" id="GO:0000793">
    <property type="term" value="C:condensed chromosome"/>
    <property type="evidence" value="ECO:0007669"/>
    <property type="project" value="TreeGrafter"/>
</dbReference>
<feature type="signal peptide" evidence="2">
    <location>
        <begin position="1"/>
        <end position="25"/>
    </location>
</feature>
<proteinExistence type="predicted"/>
<feature type="region of interest" description="Disordered" evidence="1">
    <location>
        <begin position="57"/>
        <end position="79"/>
    </location>
</feature>
<keyword evidence="4" id="KW-1185">Reference proteome</keyword>
<dbReference type="GO" id="GO:0044774">
    <property type="term" value="P:mitotic DNA integrity checkpoint signaling"/>
    <property type="evidence" value="ECO:0007669"/>
    <property type="project" value="TreeGrafter"/>
</dbReference>
<dbReference type="GO" id="GO:0035861">
    <property type="term" value="C:site of double-strand break"/>
    <property type="evidence" value="ECO:0007669"/>
    <property type="project" value="TreeGrafter"/>
</dbReference>
<protein>
    <submittedName>
        <fullName evidence="5">HTH_48 domain-containing protein</fullName>
    </submittedName>
</protein>
<evidence type="ECO:0000256" key="2">
    <source>
        <dbReference type="SAM" id="SignalP"/>
    </source>
</evidence>